<keyword evidence="1" id="KW-1133">Transmembrane helix</keyword>
<gene>
    <name evidence="2" type="ORF">PSACC_00201</name>
</gene>
<dbReference type="Proteomes" id="UP000240830">
    <property type="component" value="Unassembled WGS sequence"/>
</dbReference>
<feature type="transmembrane region" description="Helical" evidence="1">
    <location>
        <begin position="32"/>
        <end position="53"/>
    </location>
</feature>
<keyword evidence="3" id="KW-1185">Reference proteome</keyword>
<dbReference type="AlphaFoldDB" id="A0A2H9TQG0"/>
<comment type="caution">
    <text evidence="2">The sequence shown here is derived from an EMBL/GenBank/DDBJ whole genome shotgun (WGS) entry which is preliminary data.</text>
</comment>
<protein>
    <submittedName>
        <fullName evidence="2">Uncharacterized protein</fullName>
    </submittedName>
</protein>
<accession>A0A2H9TQG0</accession>
<evidence type="ECO:0000313" key="2">
    <source>
        <dbReference type="EMBL" id="PJF19977.1"/>
    </source>
</evidence>
<evidence type="ECO:0000256" key="1">
    <source>
        <dbReference type="SAM" id="Phobius"/>
    </source>
</evidence>
<keyword evidence="1" id="KW-0812">Transmembrane</keyword>
<keyword evidence="1" id="KW-0472">Membrane</keyword>
<sequence length="183" mass="19880">MDAVITIFAIMGALIAGFQACEASLKGHKGEPGCLVLIKFIFCLVVLFGGPVVTADRAAWSHGLGGGLVCIALGTMSFRVIRQHRHKKAIIPDLPIPVLWRVFDARLVGGQKLSFEAFKAEYKSTNERLGAGGIGETAALLLFVDPLELSVPRVVRRVLYRSEGVYKRQRHGLGKRGTLPLET</sequence>
<feature type="transmembrane region" description="Helical" evidence="1">
    <location>
        <begin position="6"/>
        <end position="25"/>
    </location>
</feature>
<name>A0A2H9TQG0_9FUNG</name>
<evidence type="ECO:0000313" key="3">
    <source>
        <dbReference type="Proteomes" id="UP000240830"/>
    </source>
</evidence>
<feature type="transmembrane region" description="Helical" evidence="1">
    <location>
        <begin position="59"/>
        <end position="81"/>
    </location>
</feature>
<dbReference type="EMBL" id="MTSL01000018">
    <property type="protein sequence ID" value="PJF19977.1"/>
    <property type="molecule type" value="Genomic_DNA"/>
</dbReference>
<reference evidence="2 3" key="1">
    <citation type="submission" date="2016-10" db="EMBL/GenBank/DDBJ databases">
        <title>The genome of Paramicrosporidium saccamoebae is the missing link in understanding Cryptomycota and Microsporidia evolution.</title>
        <authorList>
            <person name="Quandt C.A."/>
            <person name="Beaudet D."/>
            <person name="Corsaro D."/>
            <person name="Michel R."/>
            <person name="Corradi N."/>
            <person name="James T."/>
        </authorList>
    </citation>
    <scope>NUCLEOTIDE SEQUENCE [LARGE SCALE GENOMIC DNA]</scope>
    <source>
        <strain evidence="2 3">KSL3</strain>
    </source>
</reference>
<proteinExistence type="predicted"/>
<organism evidence="2 3">
    <name type="scientific">Paramicrosporidium saccamoebae</name>
    <dbReference type="NCBI Taxonomy" id="1246581"/>
    <lineage>
        <taxon>Eukaryota</taxon>
        <taxon>Fungi</taxon>
        <taxon>Fungi incertae sedis</taxon>
        <taxon>Cryptomycota</taxon>
        <taxon>Cryptomycota incertae sedis</taxon>
        <taxon>Paramicrosporidium</taxon>
    </lineage>
</organism>